<dbReference type="InterPro" id="IPR045956">
    <property type="entry name" value="DUF6376"/>
</dbReference>
<feature type="chain" id="PRO_5026698997" description="Lipoprotein" evidence="1">
    <location>
        <begin position="23"/>
        <end position="145"/>
    </location>
</feature>
<name>A0A6M0Q7Z7_9BACI</name>
<gene>
    <name evidence="2" type="ORF">G4D63_11970</name>
</gene>
<comment type="caution">
    <text evidence="2">The sequence shown here is derived from an EMBL/GenBank/DDBJ whole genome shotgun (WGS) entry which is preliminary data.</text>
</comment>
<evidence type="ECO:0000256" key="1">
    <source>
        <dbReference type="SAM" id="SignalP"/>
    </source>
</evidence>
<organism evidence="2 3">
    <name type="scientific">Bacillus mesophilus</name>
    <dbReference type="NCBI Taxonomy" id="1808955"/>
    <lineage>
        <taxon>Bacteria</taxon>
        <taxon>Bacillati</taxon>
        <taxon>Bacillota</taxon>
        <taxon>Bacilli</taxon>
        <taxon>Bacillales</taxon>
        <taxon>Bacillaceae</taxon>
        <taxon>Bacillus</taxon>
    </lineage>
</organism>
<reference evidence="2 3" key="1">
    <citation type="submission" date="2020-02" db="EMBL/GenBank/DDBJ databases">
        <title>Bacillus aquiflavi sp. nov., isolated from yellow water of strong flavor Chinese baijiu in Yibin region of China.</title>
        <authorList>
            <person name="Xie J."/>
        </authorList>
    </citation>
    <scope>NUCLEOTIDE SEQUENCE [LARGE SCALE GENOMIC DNA]</scope>
    <source>
        <strain evidence="2 3">SA4</strain>
    </source>
</reference>
<sequence length="145" mass="15822">MRKSLISLAILAAVLLSGCSVVEDLNNSLEYTNQAMEHVDTWNSFGQEAPQLIQNAATNPEAKAELEAKLTNLIAEIDEFNQLEPPGIAEGIHQQIVEKNEALKGVIENAMVNGEVALEKLENSELLKLINEVTELRNMIEGLGA</sequence>
<dbReference type="Proteomes" id="UP000481043">
    <property type="component" value="Unassembled WGS sequence"/>
</dbReference>
<keyword evidence="3" id="KW-1185">Reference proteome</keyword>
<dbReference type="EMBL" id="JAAIWM010000003">
    <property type="protein sequence ID" value="NEY72444.1"/>
    <property type="molecule type" value="Genomic_DNA"/>
</dbReference>
<evidence type="ECO:0000313" key="2">
    <source>
        <dbReference type="EMBL" id="NEY72444.1"/>
    </source>
</evidence>
<dbReference type="AlphaFoldDB" id="A0A6M0Q7Z7"/>
<keyword evidence="1" id="KW-0732">Signal</keyword>
<evidence type="ECO:0000313" key="3">
    <source>
        <dbReference type="Proteomes" id="UP000481043"/>
    </source>
</evidence>
<dbReference type="Pfam" id="PF19903">
    <property type="entry name" value="DUF6376"/>
    <property type="match status" value="1"/>
</dbReference>
<dbReference type="RefSeq" id="WP_163179887.1">
    <property type="nucleotide sequence ID" value="NZ_JAAIWM010000003.1"/>
</dbReference>
<evidence type="ECO:0008006" key="4">
    <source>
        <dbReference type="Google" id="ProtNLM"/>
    </source>
</evidence>
<protein>
    <recommendedName>
        <fullName evidence="4">Lipoprotein</fullName>
    </recommendedName>
</protein>
<proteinExistence type="predicted"/>
<accession>A0A6M0Q7Z7</accession>
<feature type="signal peptide" evidence="1">
    <location>
        <begin position="1"/>
        <end position="22"/>
    </location>
</feature>
<dbReference type="PROSITE" id="PS51257">
    <property type="entry name" value="PROKAR_LIPOPROTEIN"/>
    <property type="match status" value="1"/>
</dbReference>